<protein>
    <submittedName>
        <fullName evidence="5">AraC family transcriptional regulator</fullName>
    </submittedName>
</protein>
<dbReference type="GO" id="GO:0003700">
    <property type="term" value="F:DNA-binding transcription factor activity"/>
    <property type="evidence" value="ECO:0007669"/>
    <property type="project" value="InterPro"/>
</dbReference>
<dbReference type="AlphaFoldDB" id="A0A948TLY3"/>
<dbReference type="InterPro" id="IPR020449">
    <property type="entry name" value="Tscrpt_reg_AraC-type_HTH"/>
</dbReference>
<evidence type="ECO:0000256" key="1">
    <source>
        <dbReference type="ARBA" id="ARBA00023015"/>
    </source>
</evidence>
<reference evidence="5" key="2">
    <citation type="submission" date="2021-04" db="EMBL/GenBank/DDBJ databases">
        <authorList>
            <person name="Gilroy R."/>
        </authorList>
    </citation>
    <scope>NUCLEOTIDE SEQUENCE</scope>
    <source>
        <strain evidence="5">8470</strain>
    </source>
</reference>
<evidence type="ECO:0000259" key="4">
    <source>
        <dbReference type="PROSITE" id="PS01124"/>
    </source>
</evidence>
<dbReference type="PROSITE" id="PS00041">
    <property type="entry name" value="HTH_ARAC_FAMILY_1"/>
    <property type="match status" value="1"/>
</dbReference>
<dbReference type="Pfam" id="PF12833">
    <property type="entry name" value="HTH_18"/>
    <property type="match status" value="1"/>
</dbReference>
<dbReference type="PROSITE" id="PS01124">
    <property type="entry name" value="HTH_ARAC_FAMILY_2"/>
    <property type="match status" value="1"/>
</dbReference>
<keyword evidence="1" id="KW-0805">Transcription regulation</keyword>
<dbReference type="PRINTS" id="PR00032">
    <property type="entry name" value="HTHARAC"/>
</dbReference>
<evidence type="ECO:0000256" key="3">
    <source>
        <dbReference type="ARBA" id="ARBA00023163"/>
    </source>
</evidence>
<keyword evidence="3" id="KW-0804">Transcription</keyword>
<dbReference type="Proteomes" id="UP000784286">
    <property type="component" value="Unassembled WGS sequence"/>
</dbReference>
<name>A0A948TLY3_9BACT</name>
<dbReference type="InterPro" id="IPR009057">
    <property type="entry name" value="Homeodomain-like_sf"/>
</dbReference>
<gene>
    <name evidence="5" type="ORF">H9928_03920</name>
</gene>
<accession>A0A948TLY3</accession>
<sequence>MIHNTATNKKIEEKLAEWKKQKHYLRPRITIMHLSKAIGINRTYVSNFINNTYGLNFNTWINHLRIEEAKIKMSLSNRRNLAEIAEQVGFTDLAHFSKQFKSKEGMSPSEWRKNA</sequence>
<dbReference type="SMART" id="SM00342">
    <property type="entry name" value="HTH_ARAC"/>
    <property type="match status" value="1"/>
</dbReference>
<reference evidence="5" key="1">
    <citation type="journal article" date="2021" name="PeerJ">
        <title>Extensive microbial diversity within the chicken gut microbiome revealed by metagenomics and culture.</title>
        <authorList>
            <person name="Gilroy R."/>
            <person name="Ravi A."/>
            <person name="Getino M."/>
            <person name="Pursley I."/>
            <person name="Horton D.L."/>
            <person name="Alikhan N.F."/>
            <person name="Baker D."/>
            <person name="Gharbi K."/>
            <person name="Hall N."/>
            <person name="Watson M."/>
            <person name="Adriaenssens E.M."/>
            <person name="Foster-Nyarko E."/>
            <person name="Jarju S."/>
            <person name="Secka A."/>
            <person name="Antonio M."/>
            <person name="Oren A."/>
            <person name="Chaudhuri R.R."/>
            <person name="La Ragione R."/>
            <person name="Hildebrand F."/>
            <person name="Pallen M.J."/>
        </authorList>
    </citation>
    <scope>NUCLEOTIDE SEQUENCE</scope>
    <source>
        <strain evidence="5">8470</strain>
    </source>
</reference>
<evidence type="ECO:0000313" key="5">
    <source>
        <dbReference type="EMBL" id="MBU3855699.1"/>
    </source>
</evidence>
<dbReference type="GO" id="GO:0043565">
    <property type="term" value="F:sequence-specific DNA binding"/>
    <property type="evidence" value="ECO:0007669"/>
    <property type="project" value="InterPro"/>
</dbReference>
<dbReference type="PANTHER" id="PTHR43280">
    <property type="entry name" value="ARAC-FAMILY TRANSCRIPTIONAL REGULATOR"/>
    <property type="match status" value="1"/>
</dbReference>
<proteinExistence type="predicted"/>
<keyword evidence="2" id="KW-0238">DNA-binding</keyword>
<dbReference type="InterPro" id="IPR018062">
    <property type="entry name" value="HTH_AraC-typ_CS"/>
</dbReference>
<evidence type="ECO:0000313" key="6">
    <source>
        <dbReference type="Proteomes" id="UP000784286"/>
    </source>
</evidence>
<dbReference type="PANTHER" id="PTHR43280:SF2">
    <property type="entry name" value="HTH-TYPE TRANSCRIPTIONAL REGULATOR EXSA"/>
    <property type="match status" value="1"/>
</dbReference>
<dbReference type="InterPro" id="IPR018060">
    <property type="entry name" value="HTH_AraC"/>
</dbReference>
<organism evidence="5 6">
    <name type="scientific">Candidatus Phocaeicola excrementipullorum</name>
    <dbReference type="NCBI Taxonomy" id="2838731"/>
    <lineage>
        <taxon>Bacteria</taxon>
        <taxon>Pseudomonadati</taxon>
        <taxon>Bacteroidota</taxon>
        <taxon>Bacteroidia</taxon>
        <taxon>Bacteroidales</taxon>
        <taxon>Bacteroidaceae</taxon>
        <taxon>Phocaeicola</taxon>
    </lineage>
</organism>
<evidence type="ECO:0000256" key="2">
    <source>
        <dbReference type="ARBA" id="ARBA00023125"/>
    </source>
</evidence>
<dbReference type="Gene3D" id="1.10.10.60">
    <property type="entry name" value="Homeodomain-like"/>
    <property type="match status" value="2"/>
</dbReference>
<comment type="caution">
    <text evidence="5">The sequence shown here is derived from an EMBL/GenBank/DDBJ whole genome shotgun (WGS) entry which is preliminary data.</text>
</comment>
<dbReference type="SUPFAM" id="SSF46689">
    <property type="entry name" value="Homeodomain-like"/>
    <property type="match status" value="1"/>
</dbReference>
<feature type="domain" description="HTH araC/xylS-type" evidence="4">
    <location>
        <begin position="13"/>
        <end position="114"/>
    </location>
</feature>
<dbReference type="EMBL" id="JAHLFJ010000038">
    <property type="protein sequence ID" value="MBU3855699.1"/>
    <property type="molecule type" value="Genomic_DNA"/>
</dbReference>